<accession>A0ABR8H5L1</accession>
<dbReference type="InterPro" id="IPR027417">
    <property type="entry name" value="P-loop_NTPase"/>
</dbReference>
<sequence length="672" mass="79279">MNQQHFNAVFNGLTERRREVLLKLLANETDEAIAKNLYIQKSTVRKHREEICKLFSLNNEFPDERRSKLPELIALFAKYKPELLNQNTLELSQTEIFSEDKTISENPDFVGREEAIAHLDKLVNEGVKVILIHAEGGIGKTTLATKWFELQGLEYLELRVGSTPQNLNSIEDWVRFKLRYYFKENPEQNFMIMLEQLKTQLQKIEKKIGVLIDNLEPALINGEFIEPQHSYYIEFLNVLAQYSVQSVTLITSRELIYEPLLVSNPNFKNYRLESLLEEAWKHYFESRKIQIDSDALREMHRAYGGNAEVMYMLSGDIATTSQGYLKNYWQEHQDDLLRHPTLEKLVQRQFNKLKSDNLQAYQLLCRLACYPNQDIMLPKVWLFCLLWDVPKNRQHRTINELCDRSLIKDYNEEYYLHPVIRQALVEKFSTIDNINNTQLVLIQQRIDEFLESQQQLQSFLVWVQQKSISVNCNFIQPSIRAFYFYLALRLNHAIDHLSPNPLVALFEDDFNPEIAFALGLELTINDKYYNEVYLDIELAYAFADAPRKGDIKQYNLEPDLVHLLQTLENKILDYSTSIYFLYGGGYEKSWQDDWSNEVKDLAGKLRLMLIKYRNIGHDWKFTERQWYLIQQYYNANKLLVDCLNQASEKVRSHIEDTLLLPIAEIEKRPFKN</sequence>
<dbReference type="Gene3D" id="1.10.10.10">
    <property type="entry name" value="Winged helix-like DNA-binding domain superfamily/Winged helix DNA-binding domain"/>
    <property type="match status" value="1"/>
</dbReference>
<dbReference type="SUPFAM" id="SSF52540">
    <property type="entry name" value="P-loop containing nucleoside triphosphate hydrolases"/>
    <property type="match status" value="1"/>
</dbReference>
<evidence type="ECO:0000259" key="2">
    <source>
        <dbReference type="Pfam" id="PF22727"/>
    </source>
</evidence>
<feature type="coiled-coil region" evidence="1">
    <location>
        <begin position="187"/>
        <end position="214"/>
    </location>
</feature>
<dbReference type="InterPro" id="IPR016032">
    <property type="entry name" value="Sig_transdc_resp-reg_C-effctor"/>
</dbReference>
<protein>
    <recommendedName>
        <fullName evidence="2">NACHT conflict system C-terminal helical domain-containing protein</fullName>
    </recommendedName>
</protein>
<feature type="domain" description="NACHT conflict system C-terminal helical" evidence="2">
    <location>
        <begin position="587"/>
        <end position="661"/>
    </location>
</feature>
<dbReference type="Gene3D" id="3.40.50.300">
    <property type="entry name" value="P-loop containing nucleotide triphosphate hydrolases"/>
    <property type="match status" value="1"/>
</dbReference>
<evidence type="ECO:0000313" key="3">
    <source>
        <dbReference type="EMBL" id="MBD2610924.1"/>
    </source>
</evidence>
<keyword evidence="1" id="KW-0175">Coiled coil</keyword>
<dbReference type="EMBL" id="JACJTC010000004">
    <property type="protein sequence ID" value="MBD2610924.1"/>
    <property type="molecule type" value="Genomic_DNA"/>
</dbReference>
<dbReference type="Pfam" id="PF22727">
    <property type="entry name" value="NCH2"/>
    <property type="match status" value="1"/>
</dbReference>
<gene>
    <name evidence="3" type="ORF">H6G94_06535</name>
</gene>
<organism evidence="3 4">
    <name type="scientific">Nostoc punctiforme FACHB-252</name>
    <dbReference type="NCBI Taxonomy" id="1357509"/>
    <lineage>
        <taxon>Bacteria</taxon>
        <taxon>Bacillati</taxon>
        <taxon>Cyanobacteriota</taxon>
        <taxon>Cyanophyceae</taxon>
        <taxon>Nostocales</taxon>
        <taxon>Nostocaceae</taxon>
        <taxon>Nostoc</taxon>
    </lineage>
</organism>
<evidence type="ECO:0000313" key="4">
    <source>
        <dbReference type="Proteomes" id="UP000606396"/>
    </source>
</evidence>
<keyword evidence="4" id="KW-1185">Reference proteome</keyword>
<name>A0ABR8H5L1_NOSPU</name>
<proteinExistence type="predicted"/>
<dbReference type="Proteomes" id="UP000606396">
    <property type="component" value="Unassembled WGS sequence"/>
</dbReference>
<evidence type="ECO:0000256" key="1">
    <source>
        <dbReference type="SAM" id="Coils"/>
    </source>
</evidence>
<comment type="caution">
    <text evidence="3">The sequence shown here is derived from an EMBL/GenBank/DDBJ whole genome shotgun (WGS) entry which is preliminary data.</text>
</comment>
<reference evidence="3 4" key="1">
    <citation type="journal article" date="2020" name="ISME J.">
        <title>Comparative genomics reveals insights into cyanobacterial evolution and habitat adaptation.</title>
        <authorList>
            <person name="Chen M.Y."/>
            <person name="Teng W.K."/>
            <person name="Zhao L."/>
            <person name="Hu C.X."/>
            <person name="Zhou Y.K."/>
            <person name="Han B.P."/>
            <person name="Song L.R."/>
            <person name="Shu W.S."/>
        </authorList>
    </citation>
    <scope>NUCLEOTIDE SEQUENCE [LARGE SCALE GENOMIC DNA]</scope>
    <source>
        <strain evidence="3 4">FACHB-252</strain>
    </source>
</reference>
<dbReference type="InterPro" id="IPR036388">
    <property type="entry name" value="WH-like_DNA-bd_sf"/>
</dbReference>
<dbReference type="RefSeq" id="WP_190948795.1">
    <property type="nucleotide sequence ID" value="NZ_JACJTC010000004.1"/>
</dbReference>
<dbReference type="SUPFAM" id="SSF46894">
    <property type="entry name" value="C-terminal effector domain of the bipartite response regulators"/>
    <property type="match status" value="1"/>
</dbReference>
<dbReference type="InterPro" id="IPR054501">
    <property type="entry name" value="NCH2"/>
</dbReference>